<feature type="compositionally biased region" description="Low complexity" evidence="7">
    <location>
        <begin position="92"/>
        <end position="106"/>
    </location>
</feature>
<dbReference type="InterPro" id="IPR035967">
    <property type="entry name" value="SWAP/Surp_sf"/>
</dbReference>
<dbReference type="PANTHER" id="PTHR15316">
    <property type="entry name" value="SPLICEOSOME ASSOCIATED PROTEIN 114/SWAP SPLICING FACTOR-RELATED"/>
    <property type="match status" value="1"/>
</dbReference>
<feature type="region of interest" description="Disordered" evidence="7">
    <location>
        <begin position="555"/>
        <end position="635"/>
    </location>
</feature>
<evidence type="ECO:0000256" key="6">
    <source>
        <dbReference type="ARBA" id="ARBA00023242"/>
    </source>
</evidence>
<organism evidence="10">
    <name type="scientific">Pseudo-nitzschia australis</name>
    <dbReference type="NCBI Taxonomy" id="44445"/>
    <lineage>
        <taxon>Eukaryota</taxon>
        <taxon>Sar</taxon>
        <taxon>Stramenopiles</taxon>
        <taxon>Ochrophyta</taxon>
        <taxon>Bacillariophyta</taxon>
        <taxon>Bacillariophyceae</taxon>
        <taxon>Bacillariophycidae</taxon>
        <taxon>Bacillariales</taxon>
        <taxon>Bacillariaceae</taxon>
        <taxon>Pseudo-nitzschia</taxon>
    </lineage>
</organism>
<feature type="compositionally biased region" description="Polar residues" evidence="7">
    <location>
        <begin position="680"/>
        <end position="689"/>
    </location>
</feature>
<dbReference type="EMBL" id="HBIX01007777">
    <property type="protein sequence ID" value="CAE0713289.1"/>
    <property type="molecule type" value="Transcribed_RNA"/>
</dbReference>
<evidence type="ECO:0000259" key="9">
    <source>
        <dbReference type="PROSITE" id="PS50128"/>
    </source>
</evidence>
<feature type="compositionally biased region" description="Low complexity" evidence="7">
    <location>
        <begin position="406"/>
        <end position="417"/>
    </location>
</feature>
<keyword evidence="2" id="KW-0507">mRNA processing</keyword>
<dbReference type="GO" id="GO:0071013">
    <property type="term" value="C:catalytic step 2 spliceosome"/>
    <property type="evidence" value="ECO:0007669"/>
    <property type="project" value="TreeGrafter"/>
</dbReference>
<evidence type="ECO:0000256" key="2">
    <source>
        <dbReference type="ARBA" id="ARBA00022664"/>
    </source>
</evidence>
<evidence type="ECO:0000256" key="4">
    <source>
        <dbReference type="ARBA" id="ARBA00022737"/>
    </source>
</evidence>
<comment type="subcellular location">
    <subcellularLocation>
        <location evidence="1">Nucleus</location>
    </subcellularLocation>
</comment>
<dbReference type="InterPro" id="IPR000061">
    <property type="entry name" value="Surp"/>
</dbReference>
<feature type="region of interest" description="Disordered" evidence="7">
    <location>
        <begin position="649"/>
        <end position="694"/>
    </location>
</feature>
<evidence type="ECO:0008006" key="11">
    <source>
        <dbReference type="Google" id="ProtNLM"/>
    </source>
</evidence>
<dbReference type="GO" id="GO:0005686">
    <property type="term" value="C:U2 snRNP"/>
    <property type="evidence" value="ECO:0007669"/>
    <property type="project" value="TreeGrafter"/>
</dbReference>
<keyword evidence="6" id="KW-0539">Nucleus</keyword>
<feature type="domain" description="SURP motif" evidence="9">
    <location>
        <begin position="228"/>
        <end position="272"/>
    </location>
</feature>
<dbReference type="SUPFAM" id="SSF109905">
    <property type="entry name" value="Surp module (SWAP domain)"/>
    <property type="match status" value="2"/>
</dbReference>
<feature type="compositionally biased region" description="Low complexity" evidence="7">
    <location>
        <begin position="649"/>
        <end position="679"/>
    </location>
</feature>
<dbReference type="SMART" id="SM00648">
    <property type="entry name" value="SWAP"/>
    <property type="match status" value="2"/>
</dbReference>
<feature type="compositionally biased region" description="Acidic residues" evidence="7">
    <location>
        <begin position="418"/>
        <end position="432"/>
    </location>
</feature>
<gene>
    <name evidence="10" type="ORF">PAUS00366_LOCUS6041</name>
</gene>
<dbReference type="AlphaFoldDB" id="A0A7S4EHJ8"/>
<name>A0A7S4EHJ8_9STRA</name>
<keyword evidence="4" id="KW-0677">Repeat</keyword>
<feature type="region of interest" description="Disordered" evidence="7">
    <location>
        <begin position="69"/>
        <end position="118"/>
    </location>
</feature>
<dbReference type="InterPro" id="IPR000626">
    <property type="entry name" value="Ubiquitin-like_dom"/>
</dbReference>
<sequence length="812" mass="87289">MAITGIIRPPPDIRVVADRTAMFVAKNGRAFESRIVGSAKGKTPKFAFLQTTSPFHAYYEDRIRHFESGGGAGASVGDKTKKEEKTSENDKQAAGTDAATADAASKQKAKHNVTKQKASVVDPVAKAIMRQRSVITDHLKKEREKHRIIIAAEAAVAKEKSDGGEAPGGNGYTSTGAADRANNNSNNIGNTNSNSISNRILPLPVPPKPLDTVHVVAPYHLTSTQIETIQLVAQFVAMDGRGGPLLPALVNREWSNPDFAFCQPRNIHFAYFSALVDAYRKTISELTTAADSKAEAQAATMESSKQQQNLEDALNDAAYRTEYERELERRRQKQQENPNTMEDGEIANVIDWHDFVVVETIDFPIEERVDIGVSMLPTKKGSTTAISTTNTVVTAENGDLGASAAGTAAATNSNSNDMDMEESSDDDEDDADSNIRVVPSYTPRVVGTFDPSTARAVDPLTGKSVSVADMPEHMRIQLLDPKWAEERKKFQDKQKDSNLVGGDAVVANIARLAAASTNTNTTAATNNKPGVSQTNVSTVAVNNINNYGNAVGTSVSGAQTAPTGPAIGPATGRLDPRQQQQHQQQQQAGPQHPSNRNGFGAPPMRSAEDGSELPPSKRQRTTVVGQQQHKVTVAPPLVTRFPTVVEHSTTITTATTTNNPTAIPTTTTTTTTPTSSSTSDAAAQPTNNKADPIPPPVPEEEKKLLPADEFIATLDKPMVELHIRVPNDPSQQNWNFFGQTLTLTEVDVRSIVKDVKGLLSKTHLNDMPPNKIQLKSTDAAGKFLNNNTSLAALNIGPTAMLELKTKQRGGRK</sequence>
<dbReference type="PROSITE" id="PS50128">
    <property type="entry name" value="SURP"/>
    <property type="match status" value="2"/>
</dbReference>
<dbReference type="Gene3D" id="3.10.20.90">
    <property type="entry name" value="Phosphatidylinositol 3-kinase Catalytic Subunit, Chain A, domain 1"/>
    <property type="match status" value="1"/>
</dbReference>
<dbReference type="FunFam" id="1.10.10.790:FF:000002">
    <property type="entry name" value="Splicing factor 3A subunit 1"/>
    <property type="match status" value="1"/>
</dbReference>
<reference evidence="10" key="1">
    <citation type="submission" date="2021-01" db="EMBL/GenBank/DDBJ databases">
        <authorList>
            <person name="Corre E."/>
            <person name="Pelletier E."/>
            <person name="Niang G."/>
            <person name="Scheremetjew M."/>
            <person name="Finn R."/>
            <person name="Kale V."/>
            <person name="Holt S."/>
            <person name="Cochrane G."/>
            <person name="Meng A."/>
            <person name="Brown T."/>
            <person name="Cohen L."/>
        </authorList>
    </citation>
    <scope>NUCLEOTIDE SEQUENCE</scope>
    <source>
        <strain evidence="10">10249 10 AB</strain>
    </source>
</reference>
<dbReference type="GO" id="GO:0003723">
    <property type="term" value="F:RNA binding"/>
    <property type="evidence" value="ECO:0007669"/>
    <property type="project" value="InterPro"/>
</dbReference>
<feature type="compositionally biased region" description="Low complexity" evidence="7">
    <location>
        <begin position="578"/>
        <end position="587"/>
    </location>
</feature>
<protein>
    <recommendedName>
        <fullName evidence="11">SURP motif domain-containing protein</fullName>
    </recommendedName>
</protein>
<evidence type="ECO:0000313" key="10">
    <source>
        <dbReference type="EMBL" id="CAE0713289.1"/>
    </source>
</evidence>
<feature type="compositionally biased region" description="Polar residues" evidence="7">
    <location>
        <begin position="621"/>
        <end position="630"/>
    </location>
</feature>
<feature type="compositionally biased region" description="Basic and acidic residues" evidence="7">
    <location>
        <begin position="78"/>
        <end position="91"/>
    </location>
</feature>
<evidence type="ECO:0000259" key="8">
    <source>
        <dbReference type="PROSITE" id="PS50053"/>
    </source>
</evidence>
<feature type="domain" description="SURP motif" evidence="9">
    <location>
        <begin position="16"/>
        <end position="59"/>
    </location>
</feature>
<dbReference type="InterPro" id="IPR022030">
    <property type="entry name" value="SF3A1_dom"/>
</dbReference>
<dbReference type="PROSITE" id="PS50053">
    <property type="entry name" value="UBIQUITIN_2"/>
    <property type="match status" value="1"/>
</dbReference>
<dbReference type="GO" id="GO:0071004">
    <property type="term" value="C:U2-type prespliceosome"/>
    <property type="evidence" value="ECO:0007669"/>
    <property type="project" value="TreeGrafter"/>
</dbReference>
<dbReference type="GO" id="GO:0045292">
    <property type="term" value="P:mRNA cis splicing, via spliceosome"/>
    <property type="evidence" value="ECO:0007669"/>
    <property type="project" value="InterPro"/>
</dbReference>
<dbReference type="InterPro" id="IPR045146">
    <property type="entry name" value="SF3A1"/>
</dbReference>
<evidence type="ECO:0000256" key="3">
    <source>
        <dbReference type="ARBA" id="ARBA00022728"/>
    </source>
</evidence>
<evidence type="ECO:0000256" key="5">
    <source>
        <dbReference type="ARBA" id="ARBA00023187"/>
    </source>
</evidence>
<dbReference type="GO" id="GO:0000381">
    <property type="term" value="P:regulation of alternative mRNA splicing, via spliceosome"/>
    <property type="evidence" value="ECO:0007669"/>
    <property type="project" value="TreeGrafter"/>
</dbReference>
<feature type="compositionally biased region" description="Low complexity" evidence="7">
    <location>
        <begin position="182"/>
        <end position="195"/>
    </location>
</feature>
<proteinExistence type="predicted"/>
<evidence type="ECO:0000256" key="7">
    <source>
        <dbReference type="SAM" id="MobiDB-lite"/>
    </source>
</evidence>
<feature type="region of interest" description="Disordered" evidence="7">
    <location>
        <begin position="323"/>
        <end position="345"/>
    </location>
</feature>
<dbReference type="Pfam" id="PF12230">
    <property type="entry name" value="PRP21_like_P"/>
    <property type="match status" value="1"/>
</dbReference>
<feature type="compositionally biased region" description="Polar residues" evidence="7">
    <location>
        <begin position="588"/>
        <end position="597"/>
    </location>
</feature>
<dbReference type="Pfam" id="PF01805">
    <property type="entry name" value="Surp"/>
    <property type="match status" value="2"/>
</dbReference>
<evidence type="ECO:0000256" key="1">
    <source>
        <dbReference type="ARBA" id="ARBA00004123"/>
    </source>
</evidence>
<feature type="region of interest" description="Disordered" evidence="7">
    <location>
        <begin position="406"/>
        <end position="434"/>
    </location>
</feature>
<keyword evidence="5" id="KW-0508">mRNA splicing</keyword>
<feature type="region of interest" description="Disordered" evidence="7">
    <location>
        <begin position="158"/>
        <end position="195"/>
    </location>
</feature>
<dbReference type="Gene3D" id="1.10.10.790">
    <property type="entry name" value="Surp module"/>
    <property type="match status" value="2"/>
</dbReference>
<keyword evidence="3" id="KW-0747">Spliceosome</keyword>
<feature type="domain" description="Ubiquitin-like" evidence="8">
    <location>
        <begin position="719"/>
        <end position="810"/>
    </location>
</feature>
<accession>A0A7S4EHJ8</accession>
<dbReference type="PANTHER" id="PTHR15316:SF1">
    <property type="entry name" value="SPLICING FACTOR 3A SUBUNIT 1"/>
    <property type="match status" value="1"/>
</dbReference>